<evidence type="ECO:0000313" key="4">
    <source>
        <dbReference type="EMBL" id="SMP12717.1"/>
    </source>
</evidence>
<evidence type="ECO:0000313" key="5">
    <source>
        <dbReference type="Proteomes" id="UP001157946"/>
    </source>
</evidence>
<feature type="region of interest" description="Disordered" evidence="2">
    <location>
        <begin position="15"/>
        <end position="40"/>
    </location>
</feature>
<dbReference type="Gene3D" id="3.40.50.1390">
    <property type="entry name" value="Resolvase, N-terminal catalytic domain"/>
    <property type="match status" value="1"/>
</dbReference>
<dbReference type="Proteomes" id="UP001157946">
    <property type="component" value="Unassembled WGS sequence"/>
</dbReference>
<sequence>MGEKLRVALFMRASTNKQTSQGKKKAASRTGKMSARPISDENDLPLQKEKCMEYIANKPDWIFTGLEYVEAGVSGFHTHVSKRTGLNRAFEDAKKGLFDILLVYKLDRIGRRSTESLNHAIRFLRHCRIWVVDKDREFTNNGDADEILNFIEFWSAKKASMDTKVRVTDMMKLIHKEGFWTGGNPPYGYINHPEMSNMLQIEPKEAEVVKEIYRLYTSEGYGMLKIAGILNEKGLKTRTGREWKAEGIRKILRNTIYKGYLSYGKTKKVEGEFGSYQKYTKEGEELVSERYWAEYEIVPAEVWERAQKMKKARVDVASHFGGNTPVRKGTGKGLLVGVLTCECGSSMTYGSRRDWLDHKRTKRGELYGIYRCLKRLKAGVQACGAKKGSHRAEKIESAVIEKVKEYLKEMVNSNVLVEIQKQTLNASKEIEEKLAQAKQDMEQWQRAKENANNHLLKILMGEESPFSEAQLKELYEKAVKELENAQRLYEEMKALKDANGLSEIDVLKLQDLLLDWGALFDQATTEEKRQMLGSIVDHVTVREETIEVAIHFDVVKFFEAVSCARETVAAFDHAGTDSYRQNNNSRSSYSS</sequence>
<dbReference type="InterPro" id="IPR050639">
    <property type="entry name" value="SSR_resolvase"/>
</dbReference>
<dbReference type="Pfam" id="PF00239">
    <property type="entry name" value="Resolvase"/>
    <property type="match status" value="1"/>
</dbReference>
<dbReference type="RefSeq" id="WP_102992991.1">
    <property type="nucleotide sequence ID" value="NZ_FXTU01000002.1"/>
</dbReference>
<keyword evidence="1" id="KW-0175">Coiled coil</keyword>
<gene>
    <name evidence="4" type="ORF">SAMN06265361_102389</name>
</gene>
<dbReference type="InterPro" id="IPR036162">
    <property type="entry name" value="Resolvase-like_N_sf"/>
</dbReference>
<dbReference type="GO" id="GO:0000150">
    <property type="term" value="F:DNA strand exchange activity"/>
    <property type="evidence" value="ECO:0007669"/>
    <property type="project" value="InterPro"/>
</dbReference>
<protein>
    <submittedName>
        <fullName evidence="4">Site-specific DNA recombinase</fullName>
    </submittedName>
</protein>
<dbReference type="Gene3D" id="3.90.1750.20">
    <property type="entry name" value="Putative Large Serine Recombinase, Chain B, Domain 2"/>
    <property type="match status" value="1"/>
</dbReference>
<dbReference type="CDD" id="cd00338">
    <property type="entry name" value="Ser_Recombinase"/>
    <property type="match status" value="1"/>
</dbReference>
<dbReference type="PANTHER" id="PTHR30461">
    <property type="entry name" value="DNA-INVERTASE FROM LAMBDOID PROPHAGE"/>
    <property type="match status" value="1"/>
</dbReference>
<dbReference type="PANTHER" id="PTHR30461:SF23">
    <property type="entry name" value="DNA RECOMBINASE-RELATED"/>
    <property type="match status" value="1"/>
</dbReference>
<dbReference type="PROSITE" id="PS51737">
    <property type="entry name" value="RECOMBINASE_DNA_BIND"/>
    <property type="match status" value="1"/>
</dbReference>
<feature type="coiled-coil region" evidence="1">
    <location>
        <begin position="420"/>
        <end position="498"/>
    </location>
</feature>
<dbReference type="Pfam" id="PF07508">
    <property type="entry name" value="Recombinase"/>
    <property type="match status" value="1"/>
</dbReference>
<dbReference type="InterPro" id="IPR038109">
    <property type="entry name" value="DNA_bind_recomb_sf"/>
</dbReference>
<dbReference type="GO" id="GO:0003677">
    <property type="term" value="F:DNA binding"/>
    <property type="evidence" value="ECO:0007669"/>
    <property type="project" value="InterPro"/>
</dbReference>
<comment type="caution">
    <text evidence="4">The sequence shown here is derived from an EMBL/GenBank/DDBJ whole genome shotgun (WGS) entry which is preliminary data.</text>
</comment>
<dbReference type="SUPFAM" id="SSF53041">
    <property type="entry name" value="Resolvase-like"/>
    <property type="match status" value="1"/>
</dbReference>
<name>A0AA45WLW0_9BACL</name>
<evidence type="ECO:0000256" key="1">
    <source>
        <dbReference type="SAM" id="Coils"/>
    </source>
</evidence>
<dbReference type="InterPro" id="IPR006119">
    <property type="entry name" value="Resolv_N"/>
</dbReference>
<dbReference type="InterPro" id="IPR025827">
    <property type="entry name" value="Zn_ribbon_recom_dom"/>
</dbReference>
<keyword evidence="5" id="KW-1185">Reference proteome</keyword>
<reference evidence="4" key="1">
    <citation type="submission" date="2017-05" db="EMBL/GenBank/DDBJ databases">
        <authorList>
            <person name="Varghese N."/>
            <person name="Submissions S."/>
        </authorList>
    </citation>
    <scope>NUCLEOTIDE SEQUENCE</scope>
    <source>
        <strain evidence="4">DSM 45262</strain>
    </source>
</reference>
<feature type="domain" description="Recombinase" evidence="3">
    <location>
        <begin position="186"/>
        <end position="316"/>
    </location>
</feature>
<dbReference type="EMBL" id="FXTU01000002">
    <property type="protein sequence ID" value="SMP12717.1"/>
    <property type="molecule type" value="Genomic_DNA"/>
</dbReference>
<dbReference type="Pfam" id="PF13408">
    <property type="entry name" value="Zn_ribbon_recom"/>
    <property type="match status" value="1"/>
</dbReference>
<organism evidence="4 5">
    <name type="scientific">Laceyella tengchongensis</name>
    <dbReference type="NCBI Taxonomy" id="574699"/>
    <lineage>
        <taxon>Bacteria</taxon>
        <taxon>Bacillati</taxon>
        <taxon>Bacillota</taxon>
        <taxon>Bacilli</taxon>
        <taxon>Bacillales</taxon>
        <taxon>Thermoactinomycetaceae</taxon>
        <taxon>Laceyella</taxon>
    </lineage>
</organism>
<accession>A0AA45WLW0</accession>
<proteinExistence type="predicted"/>
<evidence type="ECO:0000259" key="3">
    <source>
        <dbReference type="PROSITE" id="PS51737"/>
    </source>
</evidence>
<evidence type="ECO:0000256" key="2">
    <source>
        <dbReference type="SAM" id="MobiDB-lite"/>
    </source>
</evidence>
<dbReference type="InterPro" id="IPR011109">
    <property type="entry name" value="DNA_bind_recombinase_dom"/>
</dbReference>
<dbReference type="SMART" id="SM00857">
    <property type="entry name" value="Resolvase"/>
    <property type="match status" value="1"/>
</dbReference>
<dbReference type="AlphaFoldDB" id="A0AA45WLW0"/>